<evidence type="ECO:0000313" key="1">
    <source>
        <dbReference type="EMBL" id="SDM12730.1"/>
    </source>
</evidence>
<dbReference type="AlphaFoldDB" id="A0A1G9QPC7"/>
<dbReference type="EMBL" id="LT629700">
    <property type="protein sequence ID" value="SDM12730.1"/>
    <property type="molecule type" value="Genomic_DNA"/>
</dbReference>
<gene>
    <name evidence="1" type="ORF">SAMN04488535_2026</name>
</gene>
<name>A0A1G9QPC7_9CORY</name>
<evidence type="ECO:0000313" key="2">
    <source>
        <dbReference type="Proteomes" id="UP000199350"/>
    </source>
</evidence>
<reference evidence="2" key="1">
    <citation type="submission" date="2016-10" db="EMBL/GenBank/DDBJ databases">
        <authorList>
            <person name="Varghese N."/>
            <person name="Submissions S."/>
        </authorList>
    </citation>
    <scope>NUCLEOTIDE SEQUENCE [LARGE SCALE GENOMIC DNA]</scope>
    <source>
        <strain evidence="2">DSM 20632</strain>
    </source>
</reference>
<dbReference type="Proteomes" id="UP000199350">
    <property type="component" value="Chromosome I"/>
</dbReference>
<proteinExistence type="predicted"/>
<protein>
    <submittedName>
        <fullName evidence="1">Uncharacterized protein</fullName>
    </submittedName>
</protein>
<keyword evidence="2" id="KW-1185">Reference proteome</keyword>
<sequence>MGRAYCAQRAGYKAADRAQRHLGIHAPNNMRRAGSFLPERNIYPITATKSPPSTFVACTKATRSTTPSVGAEIAASIFMASIEAI</sequence>
<accession>A0A1G9QPC7</accession>
<organism evidence="1 2">
    <name type="scientific">Corynebacterium mycetoides</name>
    <dbReference type="NCBI Taxonomy" id="38302"/>
    <lineage>
        <taxon>Bacteria</taxon>
        <taxon>Bacillati</taxon>
        <taxon>Actinomycetota</taxon>
        <taxon>Actinomycetes</taxon>
        <taxon>Mycobacteriales</taxon>
        <taxon>Corynebacteriaceae</taxon>
        <taxon>Corynebacterium</taxon>
    </lineage>
</organism>